<feature type="transmembrane region" description="Helical" evidence="6">
    <location>
        <begin position="234"/>
        <end position="257"/>
    </location>
</feature>
<gene>
    <name evidence="8" type="ORF">Q6348_02040</name>
</gene>
<sequence length="288" mass="29163">MRTSPAVPPPALFALSGLSMYLGSAFAVRLFAQVPAASVAWWRVAVAAVVLLAWRRPWRRRWSARELGLMGAFGTTLALMNTFFYLAIDRLPMGTAVAVEFTGPVVVAAVAGGRRERLGILLAAPGVALLAGVTLQVGGSQAVPGLLAIGAAATCWAGYILLGRRVAHAGDGVTRLGVGMAAGALVLAPVLAPPGAPVLGSAPLLGAVLGIAVLSSVVPYGIEQVVLRSVSAATFAVLLATLPAMAVVIGAVVLGQWPHPAEVVGLVAVSAAIALTSRRPVPEEGTPA</sequence>
<feature type="transmembrane region" description="Helical" evidence="6">
    <location>
        <begin position="174"/>
        <end position="192"/>
    </location>
</feature>
<dbReference type="InterPro" id="IPR037185">
    <property type="entry name" value="EmrE-like"/>
</dbReference>
<dbReference type="RefSeq" id="WP_304599664.1">
    <property type="nucleotide sequence ID" value="NZ_JAUQYO010000002.1"/>
</dbReference>
<comment type="subcellular location">
    <subcellularLocation>
        <location evidence="1">Membrane</location>
        <topology evidence="1">Multi-pass membrane protein</topology>
    </subcellularLocation>
</comment>
<dbReference type="Proteomes" id="UP001232536">
    <property type="component" value="Unassembled WGS sequence"/>
</dbReference>
<feature type="transmembrane region" description="Helical" evidence="6">
    <location>
        <begin position="93"/>
        <end position="111"/>
    </location>
</feature>
<feature type="domain" description="EamA" evidence="7">
    <location>
        <begin position="12"/>
        <end position="135"/>
    </location>
</feature>
<dbReference type="Pfam" id="PF00892">
    <property type="entry name" value="EamA"/>
    <property type="match status" value="2"/>
</dbReference>
<evidence type="ECO:0000256" key="6">
    <source>
        <dbReference type="SAM" id="Phobius"/>
    </source>
</evidence>
<evidence type="ECO:0000256" key="4">
    <source>
        <dbReference type="ARBA" id="ARBA00022989"/>
    </source>
</evidence>
<reference evidence="8 9" key="1">
    <citation type="submission" date="2023-07" db="EMBL/GenBank/DDBJ databases">
        <title>Description of novel actinomycetes strains, isolated from tidal flat sediment.</title>
        <authorList>
            <person name="Lu C."/>
        </authorList>
    </citation>
    <scope>NUCLEOTIDE SEQUENCE [LARGE SCALE GENOMIC DNA]</scope>
    <source>
        <strain evidence="8 9">SYSU T00b441</strain>
    </source>
</reference>
<dbReference type="PANTHER" id="PTHR32322:SF2">
    <property type="entry name" value="EAMA DOMAIN-CONTAINING PROTEIN"/>
    <property type="match status" value="1"/>
</dbReference>
<evidence type="ECO:0000256" key="1">
    <source>
        <dbReference type="ARBA" id="ARBA00004141"/>
    </source>
</evidence>
<keyword evidence="5 6" id="KW-0472">Membrane</keyword>
<dbReference type="InterPro" id="IPR050638">
    <property type="entry name" value="AA-Vitamin_Transporters"/>
</dbReference>
<keyword evidence="3 6" id="KW-0812">Transmembrane</keyword>
<feature type="domain" description="EamA" evidence="7">
    <location>
        <begin position="144"/>
        <end position="277"/>
    </location>
</feature>
<dbReference type="InterPro" id="IPR000620">
    <property type="entry name" value="EamA_dom"/>
</dbReference>
<evidence type="ECO:0000313" key="9">
    <source>
        <dbReference type="Proteomes" id="UP001232536"/>
    </source>
</evidence>
<evidence type="ECO:0000313" key="8">
    <source>
        <dbReference type="EMBL" id="MDO8105971.1"/>
    </source>
</evidence>
<dbReference type="PANTHER" id="PTHR32322">
    <property type="entry name" value="INNER MEMBRANE TRANSPORTER"/>
    <property type="match status" value="1"/>
</dbReference>
<keyword evidence="4 6" id="KW-1133">Transmembrane helix</keyword>
<dbReference type="EMBL" id="JAUQYP010000001">
    <property type="protein sequence ID" value="MDO8105971.1"/>
    <property type="molecule type" value="Genomic_DNA"/>
</dbReference>
<evidence type="ECO:0000256" key="3">
    <source>
        <dbReference type="ARBA" id="ARBA00022692"/>
    </source>
</evidence>
<name>A0ABT9D9J0_9CELL</name>
<dbReference type="SUPFAM" id="SSF103481">
    <property type="entry name" value="Multidrug resistance efflux transporter EmrE"/>
    <property type="match status" value="2"/>
</dbReference>
<keyword evidence="9" id="KW-1185">Reference proteome</keyword>
<proteinExistence type="inferred from homology"/>
<comment type="caution">
    <text evidence="8">The sequence shown here is derived from an EMBL/GenBank/DDBJ whole genome shotgun (WGS) entry which is preliminary data.</text>
</comment>
<feature type="transmembrane region" description="Helical" evidence="6">
    <location>
        <begin position="118"/>
        <end position="137"/>
    </location>
</feature>
<evidence type="ECO:0000256" key="2">
    <source>
        <dbReference type="ARBA" id="ARBA00007362"/>
    </source>
</evidence>
<organism evidence="8 9">
    <name type="scientific">Actinotalea lenta</name>
    <dbReference type="NCBI Taxonomy" id="3064654"/>
    <lineage>
        <taxon>Bacteria</taxon>
        <taxon>Bacillati</taxon>
        <taxon>Actinomycetota</taxon>
        <taxon>Actinomycetes</taxon>
        <taxon>Micrococcales</taxon>
        <taxon>Cellulomonadaceae</taxon>
        <taxon>Actinotalea</taxon>
    </lineage>
</organism>
<accession>A0ABT9D9J0</accession>
<comment type="similarity">
    <text evidence="2">Belongs to the EamA transporter family.</text>
</comment>
<feature type="transmembrane region" description="Helical" evidence="6">
    <location>
        <begin position="67"/>
        <end position="87"/>
    </location>
</feature>
<evidence type="ECO:0000256" key="5">
    <source>
        <dbReference type="ARBA" id="ARBA00023136"/>
    </source>
</evidence>
<protein>
    <submittedName>
        <fullName evidence="8">EamA family transporter</fullName>
    </submittedName>
</protein>
<evidence type="ECO:0000259" key="7">
    <source>
        <dbReference type="Pfam" id="PF00892"/>
    </source>
</evidence>
<feature type="transmembrane region" description="Helical" evidence="6">
    <location>
        <begin position="204"/>
        <end position="222"/>
    </location>
</feature>
<feature type="transmembrane region" description="Helical" evidence="6">
    <location>
        <begin position="37"/>
        <end position="55"/>
    </location>
</feature>
<feature type="transmembrane region" description="Helical" evidence="6">
    <location>
        <begin position="143"/>
        <end position="162"/>
    </location>
</feature>